<dbReference type="RefSeq" id="XP_067818361.1">
    <property type="nucleotide sequence ID" value="XM_067958417.1"/>
</dbReference>
<dbReference type="Proteomes" id="UP000294530">
    <property type="component" value="Unassembled WGS sequence"/>
</dbReference>
<sequence length="334" mass="38793">MDRTKRIVDDFQVLSETEWQRLRRVGLQLTPDANSKESFCFQNVPSSDGLSVRVLRLLRESQYGTTEIQTWMDAAMRREHGECSSKLAAEKTPPRQNIVTAGKISPEEMQKRRHISFDDEAQKVESEYKTDGMRLRSLMRSLSPRRKEQNAFKISTSLLESGSACYFFNSERHDQLDTSGDSEEFKKNISDAPSLFLDSKVVSLDALNEVDSDDMDRYNNQIILKRDIFQKFGLCVGENQRTGNASYHEAFRSAATILKCFFEWAAKRAFAMVQNNLEALFETLTDRDFCDYDLLWTEEEGYHRWTMFGEPRGWRQRGRNQDNLKRGSNGYEEI</sequence>
<reference evidence="1 2" key="1">
    <citation type="journal article" date="2021" name="Genome Biol.">
        <title>AFLAP: assembly-free linkage analysis pipeline using k-mers from genome sequencing data.</title>
        <authorList>
            <person name="Fletcher K."/>
            <person name="Zhang L."/>
            <person name="Gil J."/>
            <person name="Han R."/>
            <person name="Cavanaugh K."/>
            <person name="Michelmore R."/>
        </authorList>
    </citation>
    <scope>NUCLEOTIDE SEQUENCE [LARGE SCALE GENOMIC DNA]</scope>
    <source>
        <strain evidence="1 2">SF5</strain>
    </source>
</reference>
<dbReference type="EMBL" id="SHOA02000016">
    <property type="protein sequence ID" value="TDH68862.1"/>
    <property type="molecule type" value="Genomic_DNA"/>
</dbReference>
<dbReference type="GeneID" id="94344088"/>
<gene>
    <name evidence="1" type="ORF">CCR75_000309</name>
</gene>
<organism evidence="1 2">
    <name type="scientific">Bremia lactucae</name>
    <name type="common">Lettuce downy mildew</name>
    <dbReference type="NCBI Taxonomy" id="4779"/>
    <lineage>
        <taxon>Eukaryota</taxon>
        <taxon>Sar</taxon>
        <taxon>Stramenopiles</taxon>
        <taxon>Oomycota</taxon>
        <taxon>Peronosporomycetes</taxon>
        <taxon>Peronosporales</taxon>
        <taxon>Peronosporaceae</taxon>
        <taxon>Bremia</taxon>
    </lineage>
</organism>
<proteinExistence type="predicted"/>
<accession>A0A976FL85</accession>
<evidence type="ECO:0000313" key="2">
    <source>
        <dbReference type="Proteomes" id="UP000294530"/>
    </source>
</evidence>
<protein>
    <submittedName>
        <fullName evidence="1">Uncharacterized protein</fullName>
    </submittedName>
</protein>
<dbReference type="OrthoDB" id="94089at2759"/>
<dbReference type="AlphaFoldDB" id="A0A976FL85"/>
<dbReference type="KEGG" id="blac:94344088"/>
<name>A0A976FL85_BRELC</name>
<evidence type="ECO:0000313" key="1">
    <source>
        <dbReference type="EMBL" id="TDH68862.1"/>
    </source>
</evidence>
<comment type="caution">
    <text evidence="1">The sequence shown here is derived from an EMBL/GenBank/DDBJ whole genome shotgun (WGS) entry which is preliminary data.</text>
</comment>
<keyword evidence="2" id="KW-1185">Reference proteome</keyword>